<dbReference type="Pfam" id="PF01569">
    <property type="entry name" value="PAP2"/>
    <property type="match status" value="1"/>
</dbReference>
<keyword evidence="1" id="KW-1133">Transmembrane helix</keyword>
<dbReference type="SUPFAM" id="SSF48317">
    <property type="entry name" value="Acid phosphatase/Vanadium-dependent haloperoxidase"/>
    <property type="match status" value="1"/>
</dbReference>
<geneLocation type="plasmid" evidence="4">
    <name>pladfl_1</name>
</geneLocation>
<proteinExistence type="predicted"/>
<feature type="transmembrane region" description="Helical" evidence="1">
    <location>
        <begin position="89"/>
        <end position="112"/>
    </location>
</feature>
<evidence type="ECO:0000313" key="3">
    <source>
        <dbReference type="EMBL" id="EEE48196.2"/>
    </source>
</evidence>
<keyword evidence="1" id="KW-0812">Transmembrane</keyword>
<reference evidence="3 4" key="2">
    <citation type="submission" date="2013-04" db="EMBL/GenBank/DDBJ databases">
        <authorList>
            <person name="Fiebig A."/>
            <person name="Pradella S."/>
            <person name="Wagner-Doebler I."/>
        </authorList>
    </citation>
    <scope>NUCLEOTIDE SEQUENCE [LARGE SCALE GENOMIC DNA]</scope>
    <source>
        <strain evidence="4">DSM 17067 / NCIMB 14079 / DFL-11</strain>
        <plasmid evidence="4">pladfl_1</plasmid>
    </source>
</reference>
<keyword evidence="1" id="KW-0472">Membrane</keyword>
<feature type="domain" description="Phosphatidic acid phosphatase type 2/haloperoxidase" evidence="2">
    <location>
        <begin position="128"/>
        <end position="254"/>
    </location>
</feature>
<evidence type="ECO:0000313" key="4">
    <source>
        <dbReference type="Proteomes" id="UP000004703"/>
    </source>
</evidence>
<dbReference type="Proteomes" id="UP000004703">
    <property type="component" value="Plasmid pLADFL_1"/>
</dbReference>
<evidence type="ECO:0000256" key="1">
    <source>
        <dbReference type="SAM" id="Phobius"/>
    </source>
</evidence>
<dbReference type="InterPro" id="IPR036938">
    <property type="entry name" value="PAP2/HPO_sf"/>
</dbReference>
<gene>
    <name evidence="3" type="ORF">SADFL11_90</name>
</gene>
<keyword evidence="3" id="KW-0614">Plasmid</keyword>
<organism evidence="3 4">
    <name type="scientific">Roseibium alexandrii (strain DSM 17067 / NCIMB 14079 / DFL-11)</name>
    <name type="common">Labrenzia alexandrii</name>
    <dbReference type="NCBI Taxonomy" id="244592"/>
    <lineage>
        <taxon>Bacteria</taxon>
        <taxon>Pseudomonadati</taxon>
        <taxon>Pseudomonadota</taxon>
        <taxon>Alphaproteobacteria</taxon>
        <taxon>Hyphomicrobiales</taxon>
        <taxon>Stappiaceae</taxon>
        <taxon>Roseibium</taxon>
    </lineage>
</organism>
<name>A0A5E8H7Y6_ROSAD</name>
<feature type="transmembrane region" description="Helical" evidence="1">
    <location>
        <begin position="36"/>
        <end position="57"/>
    </location>
</feature>
<comment type="caution">
    <text evidence="3">The sequence shown here is derived from an EMBL/GenBank/DDBJ whole genome shotgun (WGS) entry which is preliminary data.</text>
</comment>
<evidence type="ECO:0000259" key="2">
    <source>
        <dbReference type="Pfam" id="PF01569"/>
    </source>
</evidence>
<dbReference type="AlphaFoldDB" id="A0A5E8H7Y6"/>
<dbReference type="CDD" id="cd03396">
    <property type="entry name" value="PAP2_like_6"/>
    <property type="match status" value="1"/>
</dbReference>
<protein>
    <submittedName>
        <fullName evidence="3">PAP2 superfamily</fullName>
    </submittedName>
</protein>
<sequence>MHRINPRSSIKIPAMKNKVPIENSPKPILKKLTDSCVSHPMISIGLYVCAVSLFFFIFPGADIWSSGLFYSEVFGFWAKNMAFLRDVRYLGIFLVQVVATTCVAVFVLKLLIPDRPPLMPLRQPLFLLSTLVLGPGVLVNLILKDNWGRPRPQHVAEFGGDLPYQTVWKVTDYCDRNCSFVSGEASSAIWLTSVAFLVPATWRKATLLFVLPLCFILSLNRIAFGGHFLSDTLISWGVTLLLSFAVFHLLFQRTRPIVSDRSLDEWMTALGRFMQLSFQRLRRR</sequence>
<feature type="transmembrane region" description="Helical" evidence="1">
    <location>
        <begin position="207"/>
        <end position="227"/>
    </location>
</feature>
<dbReference type="Gene3D" id="1.20.144.10">
    <property type="entry name" value="Phosphatidic acid phosphatase type 2/haloperoxidase"/>
    <property type="match status" value="1"/>
</dbReference>
<feature type="transmembrane region" description="Helical" evidence="1">
    <location>
        <begin position="233"/>
        <end position="251"/>
    </location>
</feature>
<feature type="transmembrane region" description="Helical" evidence="1">
    <location>
        <begin position="124"/>
        <end position="143"/>
    </location>
</feature>
<dbReference type="EMBL" id="ACCU02000005">
    <property type="protein sequence ID" value="EEE48196.2"/>
    <property type="molecule type" value="Genomic_DNA"/>
</dbReference>
<accession>A0A5E8H7Y6</accession>
<dbReference type="InterPro" id="IPR000326">
    <property type="entry name" value="PAP2/HPO"/>
</dbReference>
<reference evidence="3 4" key="1">
    <citation type="submission" date="2008-01" db="EMBL/GenBank/DDBJ databases">
        <authorList>
            <person name="Wagner-Dobler I."/>
            <person name="Ferriera S."/>
            <person name="Johnson J."/>
            <person name="Kravitz S."/>
            <person name="Beeson K."/>
            <person name="Sutton G."/>
            <person name="Rogers Y.-H."/>
            <person name="Friedman R."/>
            <person name="Frazier M."/>
            <person name="Venter J.C."/>
        </authorList>
    </citation>
    <scope>NUCLEOTIDE SEQUENCE [LARGE SCALE GENOMIC DNA]</scope>
    <source>
        <strain evidence="4">DSM 17067 / NCIMB 14079 / DFL-11</strain>
        <plasmid evidence="4">pladfl_1</plasmid>
    </source>
</reference>